<sequence>MFVKKRDVEEKQNRPTIVRQETQMELQKTVQLPNKVIITSIVCILLLISYSLRSNPGDEEATVSVCQIRMQLDGSYTFDDRTLLSMLARLKIHDFSIGQPVWGPSDTVLYLCEHRLKVGLKQTILDKELHQVMKNIPISSGRLAWSCA</sequence>
<accession>A0A814C8U4</accession>
<comment type="caution">
    <text evidence="1">The sequence shown here is derived from an EMBL/GenBank/DDBJ whole genome shotgun (WGS) entry which is preliminary data.</text>
</comment>
<dbReference type="Proteomes" id="UP000663852">
    <property type="component" value="Unassembled WGS sequence"/>
</dbReference>
<protein>
    <submittedName>
        <fullName evidence="1">Uncharacterized protein</fullName>
    </submittedName>
</protein>
<dbReference type="OrthoDB" id="10027635at2759"/>
<proteinExistence type="predicted"/>
<name>A0A814C8U4_ADIRI</name>
<dbReference type="AlphaFoldDB" id="A0A814C8U4"/>
<evidence type="ECO:0000313" key="1">
    <source>
        <dbReference type="EMBL" id="CAF0940942.1"/>
    </source>
</evidence>
<dbReference type="EMBL" id="CAJNOJ010000044">
    <property type="protein sequence ID" value="CAF0940942.1"/>
    <property type="molecule type" value="Genomic_DNA"/>
</dbReference>
<evidence type="ECO:0000313" key="2">
    <source>
        <dbReference type="Proteomes" id="UP000663852"/>
    </source>
</evidence>
<organism evidence="1 2">
    <name type="scientific">Adineta ricciae</name>
    <name type="common">Rotifer</name>
    <dbReference type="NCBI Taxonomy" id="249248"/>
    <lineage>
        <taxon>Eukaryota</taxon>
        <taxon>Metazoa</taxon>
        <taxon>Spiralia</taxon>
        <taxon>Gnathifera</taxon>
        <taxon>Rotifera</taxon>
        <taxon>Eurotatoria</taxon>
        <taxon>Bdelloidea</taxon>
        <taxon>Adinetida</taxon>
        <taxon>Adinetidae</taxon>
        <taxon>Adineta</taxon>
    </lineage>
</organism>
<reference evidence="1" key="1">
    <citation type="submission" date="2021-02" db="EMBL/GenBank/DDBJ databases">
        <authorList>
            <person name="Nowell W R."/>
        </authorList>
    </citation>
    <scope>NUCLEOTIDE SEQUENCE</scope>
</reference>
<gene>
    <name evidence="1" type="ORF">EDS130_LOCUS11814</name>
</gene>